<dbReference type="RefSeq" id="WP_110172424.1">
    <property type="nucleotide sequence ID" value="NZ_CP015136.1"/>
</dbReference>
<reference evidence="6" key="2">
    <citation type="submission" date="2016-04" db="EMBL/GenBank/DDBJ databases">
        <title>First Complete Genome Sequence of a Subdivision 6 Acidobacterium.</title>
        <authorList>
            <person name="Huang S."/>
            <person name="Vieira S."/>
            <person name="Bunk B."/>
            <person name="Riedel T."/>
            <person name="Sproeer C."/>
            <person name="Overmann J."/>
        </authorList>
    </citation>
    <scope>NUCLEOTIDE SEQUENCE [LARGE SCALE GENOMIC DNA]</scope>
    <source>
        <strain evidence="6">DSM 100886 HEG_-6_39</strain>
    </source>
</reference>
<gene>
    <name evidence="5" type="primary">higA-2</name>
    <name evidence="5" type="ORF">LuPra_04068</name>
</gene>
<evidence type="ECO:0000256" key="3">
    <source>
        <dbReference type="ARBA" id="ARBA00023163"/>
    </source>
</evidence>
<dbReference type="CDD" id="cd00093">
    <property type="entry name" value="HTH_XRE"/>
    <property type="match status" value="1"/>
</dbReference>
<keyword evidence="3" id="KW-0804">Transcription</keyword>
<evidence type="ECO:0000259" key="4">
    <source>
        <dbReference type="PROSITE" id="PS50943"/>
    </source>
</evidence>
<evidence type="ECO:0000256" key="1">
    <source>
        <dbReference type="ARBA" id="ARBA00023015"/>
    </source>
</evidence>
<keyword evidence="6" id="KW-1185">Reference proteome</keyword>
<dbReference type="InterPro" id="IPR001387">
    <property type="entry name" value="Cro/C1-type_HTH"/>
</dbReference>
<accession>A0A143PQF3</accession>
<dbReference type="KEGG" id="abac:LuPra_04068"/>
<dbReference type="Pfam" id="PF01381">
    <property type="entry name" value="HTH_3"/>
    <property type="match status" value="1"/>
</dbReference>
<keyword evidence="2" id="KW-0238">DNA-binding</keyword>
<protein>
    <submittedName>
        <fullName evidence="5">Antitoxin igA-2</fullName>
    </submittedName>
</protein>
<name>A0A143PQF3_LUTPR</name>
<reference evidence="5 6" key="1">
    <citation type="journal article" date="2016" name="Genome Announc.">
        <title>First Complete Genome Sequence of a Subdivision 6 Acidobacterium Strain.</title>
        <authorList>
            <person name="Huang S."/>
            <person name="Vieira S."/>
            <person name="Bunk B."/>
            <person name="Riedel T."/>
            <person name="Sproer C."/>
            <person name="Overmann J."/>
        </authorList>
    </citation>
    <scope>NUCLEOTIDE SEQUENCE [LARGE SCALE GENOMIC DNA]</scope>
    <source>
        <strain evidence="6">DSM 100886 HEG_-6_39</strain>
    </source>
</reference>
<dbReference type="Gene3D" id="1.10.260.40">
    <property type="entry name" value="lambda repressor-like DNA-binding domains"/>
    <property type="match status" value="1"/>
</dbReference>
<dbReference type="PANTHER" id="PTHR36511">
    <property type="entry name" value="MERR FAMILY BACTERIAL REGULATORY PROTEIN"/>
    <property type="match status" value="1"/>
</dbReference>
<dbReference type="EMBL" id="CP015136">
    <property type="protein sequence ID" value="AMY10825.1"/>
    <property type="molecule type" value="Genomic_DNA"/>
</dbReference>
<dbReference type="STRING" id="1855912.LuPra_04068"/>
<dbReference type="InterPro" id="IPR052359">
    <property type="entry name" value="HTH-type_reg/antitoxin"/>
</dbReference>
<evidence type="ECO:0000313" key="5">
    <source>
        <dbReference type="EMBL" id="AMY10825.1"/>
    </source>
</evidence>
<feature type="domain" description="HTH cro/C1-type" evidence="4">
    <location>
        <begin position="54"/>
        <end position="97"/>
    </location>
</feature>
<evidence type="ECO:0000313" key="6">
    <source>
        <dbReference type="Proteomes" id="UP000076079"/>
    </source>
</evidence>
<dbReference type="AlphaFoldDB" id="A0A143PQF3"/>
<keyword evidence="1" id="KW-0805">Transcription regulation</keyword>
<proteinExistence type="predicted"/>
<dbReference type="InterPro" id="IPR010982">
    <property type="entry name" value="Lambda_DNA-bd_dom_sf"/>
</dbReference>
<dbReference type="SMART" id="SM00530">
    <property type="entry name" value="HTH_XRE"/>
    <property type="match status" value="1"/>
</dbReference>
<dbReference type="PROSITE" id="PS50943">
    <property type="entry name" value="HTH_CROC1"/>
    <property type="match status" value="1"/>
</dbReference>
<dbReference type="Proteomes" id="UP000076079">
    <property type="component" value="Chromosome"/>
</dbReference>
<evidence type="ECO:0000256" key="2">
    <source>
        <dbReference type="ARBA" id="ARBA00023125"/>
    </source>
</evidence>
<organism evidence="5 6">
    <name type="scientific">Luteitalea pratensis</name>
    <dbReference type="NCBI Taxonomy" id="1855912"/>
    <lineage>
        <taxon>Bacteria</taxon>
        <taxon>Pseudomonadati</taxon>
        <taxon>Acidobacteriota</taxon>
        <taxon>Vicinamibacteria</taxon>
        <taxon>Vicinamibacterales</taxon>
        <taxon>Vicinamibacteraceae</taxon>
        <taxon>Luteitalea</taxon>
    </lineage>
</organism>
<sequence length="117" mass="13535">MAAKKRPVARNKRSLFRELMSGVEAMRDHREGRLTLRTREMQPITVPPINADVVRETREALKMSRHVFAFKIGVNPRTLERWEQGRSKPNEQAAALIWLVRKYPDTLKRLESLAASA</sequence>
<dbReference type="OrthoDB" id="9799384at2"/>
<dbReference type="SUPFAM" id="SSF47413">
    <property type="entry name" value="lambda repressor-like DNA-binding domains"/>
    <property type="match status" value="1"/>
</dbReference>
<dbReference type="PANTHER" id="PTHR36511:SF3">
    <property type="entry name" value="ANTITOXIN HIGA-2"/>
    <property type="match status" value="1"/>
</dbReference>
<dbReference type="GO" id="GO:0003677">
    <property type="term" value="F:DNA binding"/>
    <property type="evidence" value="ECO:0007669"/>
    <property type="project" value="UniProtKB-KW"/>
</dbReference>